<dbReference type="GO" id="GO:0006433">
    <property type="term" value="P:prolyl-tRNA aminoacylation"/>
    <property type="evidence" value="ECO:0007669"/>
    <property type="project" value="InterPro"/>
</dbReference>
<dbReference type="GO" id="GO:0004827">
    <property type="term" value="F:proline-tRNA ligase activity"/>
    <property type="evidence" value="ECO:0007669"/>
    <property type="project" value="UniProtKB-EC"/>
</dbReference>
<dbReference type="InterPro" id="IPR050062">
    <property type="entry name" value="Pro-tRNA_synthetase"/>
</dbReference>
<dbReference type="PRINTS" id="PR01046">
    <property type="entry name" value="TRNASYNTHPRO"/>
</dbReference>
<feature type="domain" description="Aminoacyl-transfer RNA synthetases class-II family profile" evidence="10">
    <location>
        <begin position="38"/>
        <end position="315"/>
    </location>
</feature>
<dbReference type="Gene3D" id="3.30.930.10">
    <property type="entry name" value="Bira Bifunctional Protein, Domain 2"/>
    <property type="match status" value="1"/>
</dbReference>
<dbReference type="Pfam" id="PF00587">
    <property type="entry name" value="tRNA-synt_2b"/>
    <property type="match status" value="1"/>
</dbReference>
<evidence type="ECO:0000256" key="3">
    <source>
        <dbReference type="ARBA" id="ARBA00022598"/>
    </source>
</evidence>
<keyword evidence="6" id="KW-0648">Protein biosynthesis</keyword>
<dbReference type="EC" id="6.1.1.15" evidence="1"/>
<dbReference type="InterPro" id="IPR036621">
    <property type="entry name" value="Anticodon-bd_dom_sf"/>
</dbReference>
<dbReference type="PANTHER" id="PTHR42753:SF2">
    <property type="entry name" value="PROLINE--TRNA LIGASE"/>
    <property type="match status" value="1"/>
</dbReference>
<dbReference type="GO" id="GO:0005524">
    <property type="term" value="F:ATP binding"/>
    <property type="evidence" value="ECO:0007669"/>
    <property type="project" value="UniProtKB-KW"/>
</dbReference>
<keyword evidence="4" id="KW-0547">Nucleotide-binding</keyword>
<dbReference type="SUPFAM" id="SSF52954">
    <property type="entry name" value="Class II aaRS ABD-related"/>
    <property type="match status" value="1"/>
</dbReference>
<evidence type="ECO:0000313" key="11">
    <source>
        <dbReference type="EMBL" id="PIT94914.1"/>
    </source>
</evidence>
<proteinExistence type="predicted"/>
<dbReference type="GO" id="GO:0005829">
    <property type="term" value="C:cytosol"/>
    <property type="evidence" value="ECO:0007669"/>
    <property type="project" value="TreeGrafter"/>
</dbReference>
<evidence type="ECO:0000256" key="7">
    <source>
        <dbReference type="ARBA" id="ARBA00023146"/>
    </source>
</evidence>
<dbReference type="AlphaFoldDB" id="A0A2M6WQA5"/>
<dbReference type="InterPro" id="IPR004154">
    <property type="entry name" value="Anticodon-bd"/>
</dbReference>
<evidence type="ECO:0000259" key="10">
    <source>
        <dbReference type="PROSITE" id="PS50862"/>
    </source>
</evidence>
<dbReference type="EMBL" id="PFAO01000059">
    <property type="protein sequence ID" value="PIT94914.1"/>
    <property type="molecule type" value="Genomic_DNA"/>
</dbReference>
<evidence type="ECO:0000256" key="4">
    <source>
        <dbReference type="ARBA" id="ARBA00022741"/>
    </source>
</evidence>
<dbReference type="InterPro" id="IPR002316">
    <property type="entry name" value="Pro-tRNA-ligase_IIa"/>
</dbReference>
<comment type="caution">
    <text evidence="11">The sequence shown here is derived from an EMBL/GenBank/DDBJ whole genome shotgun (WGS) entry which is preliminary data.</text>
</comment>
<dbReference type="CDD" id="cd00861">
    <property type="entry name" value="ProRS_anticodon_short"/>
    <property type="match status" value="1"/>
</dbReference>
<dbReference type="PANTHER" id="PTHR42753">
    <property type="entry name" value="MITOCHONDRIAL RIBOSOME PROTEIN L39/PROLYL-TRNA LIGASE FAMILY MEMBER"/>
    <property type="match status" value="1"/>
</dbReference>
<sequence length="408" mass="46719">MKQSQLFTKTTKENPKDETSINARLLIRAGFIDKLMAGIYTLLPLGLRVMKKIENIIRQEMDAINGVEIFMPSLQPKENWLKTGRWDKMDDLYKVKDSGNREYALGSTHEEIIVPLVKRFISSYKDLPCYIYQFQNKFRMELRAKSGILRGREFMMKDLYSFHLNESDLDDYYQKAIKAYFNIFERAGLKDKTYLTYASGGSFSKYSHEFQTINLIGEDIIYICEKCNLAINKELKSEVKKCPGCGSKKFKEAKAIEVGNIFKLNTKYSAPFDLSVTTEDGKKQTVIMGCYGIGLGRLMGTIVETFHDDLGMIWPEAVAPFKVHLLSLGQNDEAEKIYNDLNKTRIEVLYDDREISAGEKFADADLIGLPYRLVVSDKSLKAGGVELKKRTAKQVKIIKQENIIKNLK</sequence>
<name>A0A2M6WQA5_9BACT</name>
<evidence type="ECO:0000256" key="1">
    <source>
        <dbReference type="ARBA" id="ARBA00012831"/>
    </source>
</evidence>
<dbReference type="Pfam" id="PF03129">
    <property type="entry name" value="HGTP_anticodon"/>
    <property type="match status" value="1"/>
</dbReference>
<dbReference type="InterPro" id="IPR002314">
    <property type="entry name" value="aa-tRNA-synt_IIb"/>
</dbReference>
<accession>A0A2M6WQA5</accession>
<protein>
    <recommendedName>
        <fullName evidence="2">Proline--tRNA ligase</fullName>
        <ecNumber evidence="1">6.1.1.15</ecNumber>
    </recommendedName>
    <alternativeName>
        <fullName evidence="8">Prolyl-tRNA synthetase</fullName>
    </alternativeName>
</protein>
<comment type="catalytic activity">
    <reaction evidence="9">
        <text>tRNA(Pro) + L-proline + ATP = L-prolyl-tRNA(Pro) + AMP + diphosphate</text>
        <dbReference type="Rhea" id="RHEA:14305"/>
        <dbReference type="Rhea" id="RHEA-COMP:9700"/>
        <dbReference type="Rhea" id="RHEA-COMP:9702"/>
        <dbReference type="ChEBI" id="CHEBI:30616"/>
        <dbReference type="ChEBI" id="CHEBI:33019"/>
        <dbReference type="ChEBI" id="CHEBI:60039"/>
        <dbReference type="ChEBI" id="CHEBI:78442"/>
        <dbReference type="ChEBI" id="CHEBI:78532"/>
        <dbReference type="ChEBI" id="CHEBI:456215"/>
        <dbReference type="EC" id="6.1.1.15"/>
    </reaction>
</comment>
<reference evidence="12" key="1">
    <citation type="submission" date="2017-09" db="EMBL/GenBank/DDBJ databases">
        <title>Depth-based differentiation of microbial function through sediment-hosted aquifers and enrichment of novel symbionts in the deep terrestrial subsurface.</title>
        <authorList>
            <person name="Probst A.J."/>
            <person name="Ladd B."/>
            <person name="Jarett J.K."/>
            <person name="Geller-Mcgrath D.E."/>
            <person name="Sieber C.M.K."/>
            <person name="Emerson J.B."/>
            <person name="Anantharaman K."/>
            <person name="Thomas B.C."/>
            <person name="Malmstrom R."/>
            <person name="Stieglmeier M."/>
            <person name="Klingl A."/>
            <person name="Woyke T."/>
            <person name="Ryan C.M."/>
            <person name="Banfield J.F."/>
        </authorList>
    </citation>
    <scope>NUCLEOTIDE SEQUENCE [LARGE SCALE GENOMIC DNA]</scope>
</reference>
<keyword evidence="5" id="KW-0067">ATP-binding</keyword>
<organism evidence="11 12">
    <name type="scientific">Candidatus Falkowbacteria bacterium CG10_big_fil_rev_8_21_14_0_10_38_22</name>
    <dbReference type="NCBI Taxonomy" id="1974564"/>
    <lineage>
        <taxon>Bacteria</taxon>
        <taxon>Candidatus Falkowiibacteriota</taxon>
    </lineage>
</organism>
<evidence type="ECO:0000256" key="8">
    <source>
        <dbReference type="ARBA" id="ARBA00029731"/>
    </source>
</evidence>
<evidence type="ECO:0000313" key="12">
    <source>
        <dbReference type="Proteomes" id="UP000228964"/>
    </source>
</evidence>
<keyword evidence="3" id="KW-0436">Ligase</keyword>
<dbReference type="InterPro" id="IPR044140">
    <property type="entry name" value="ProRS_anticodon_short"/>
</dbReference>
<dbReference type="Proteomes" id="UP000228964">
    <property type="component" value="Unassembled WGS sequence"/>
</dbReference>
<evidence type="ECO:0000256" key="5">
    <source>
        <dbReference type="ARBA" id="ARBA00022840"/>
    </source>
</evidence>
<dbReference type="InterPro" id="IPR006195">
    <property type="entry name" value="aa-tRNA-synth_II"/>
</dbReference>
<dbReference type="PROSITE" id="PS50862">
    <property type="entry name" value="AA_TRNA_LIGASE_II"/>
    <property type="match status" value="1"/>
</dbReference>
<gene>
    <name evidence="11" type="ORF">COT96_02405</name>
</gene>
<dbReference type="Gene3D" id="3.40.50.800">
    <property type="entry name" value="Anticodon-binding domain"/>
    <property type="match status" value="1"/>
</dbReference>
<evidence type="ECO:0000256" key="2">
    <source>
        <dbReference type="ARBA" id="ARBA00019110"/>
    </source>
</evidence>
<dbReference type="InterPro" id="IPR045864">
    <property type="entry name" value="aa-tRNA-synth_II/BPL/LPL"/>
</dbReference>
<evidence type="ECO:0000256" key="9">
    <source>
        <dbReference type="ARBA" id="ARBA00047671"/>
    </source>
</evidence>
<keyword evidence="7 11" id="KW-0030">Aminoacyl-tRNA synthetase</keyword>
<dbReference type="SUPFAM" id="SSF55681">
    <property type="entry name" value="Class II aaRS and biotin synthetases"/>
    <property type="match status" value="1"/>
</dbReference>
<evidence type="ECO:0000256" key="6">
    <source>
        <dbReference type="ARBA" id="ARBA00022917"/>
    </source>
</evidence>